<gene>
    <name evidence="1" type="ORF">CDAR_206981</name>
</gene>
<evidence type="ECO:0000313" key="1">
    <source>
        <dbReference type="EMBL" id="GIY35145.1"/>
    </source>
</evidence>
<reference evidence="1 2" key="1">
    <citation type="submission" date="2021-06" db="EMBL/GenBank/DDBJ databases">
        <title>Caerostris darwini draft genome.</title>
        <authorList>
            <person name="Kono N."/>
            <person name="Arakawa K."/>
        </authorList>
    </citation>
    <scope>NUCLEOTIDE SEQUENCE [LARGE SCALE GENOMIC DNA]</scope>
</reference>
<dbReference type="Proteomes" id="UP001054837">
    <property type="component" value="Unassembled WGS sequence"/>
</dbReference>
<accession>A0AAV4SM41</accession>
<keyword evidence="2" id="KW-1185">Reference proteome</keyword>
<dbReference type="EMBL" id="BPLQ01008142">
    <property type="protein sequence ID" value="GIY35145.1"/>
    <property type="molecule type" value="Genomic_DNA"/>
</dbReference>
<comment type="caution">
    <text evidence="1">The sequence shown here is derived from an EMBL/GenBank/DDBJ whole genome shotgun (WGS) entry which is preliminary data.</text>
</comment>
<proteinExistence type="predicted"/>
<sequence>MKPYLYRRKKSFENHLYLGRGGQLVVVALLMSTKRGVCRDCHAKASIGECLKKCLTCFWQHAHSTQRSPIRVAFWTQRLKLCQLPLPFEHMFRMQVQKGSIYSIIKCL</sequence>
<dbReference type="AlphaFoldDB" id="A0AAV4SM41"/>
<organism evidence="1 2">
    <name type="scientific">Caerostris darwini</name>
    <dbReference type="NCBI Taxonomy" id="1538125"/>
    <lineage>
        <taxon>Eukaryota</taxon>
        <taxon>Metazoa</taxon>
        <taxon>Ecdysozoa</taxon>
        <taxon>Arthropoda</taxon>
        <taxon>Chelicerata</taxon>
        <taxon>Arachnida</taxon>
        <taxon>Araneae</taxon>
        <taxon>Araneomorphae</taxon>
        <taxon>Entelegynae</taxon>
        <taxon>Araneoidea</taxon>
        <taxon>Araneidae</taxon>
        <taxon>Caerostris</taxon>
    </lineage>
</organism>
<evidence type="ECO:0000313" key="2">
    <source>
        <dbReference type="Proteomes" id="UP001054837"/>
    </source>
</evidence>
<name>A0AAV4SM41_9ARAC</name>
<protein>
    <submittedName>
        <fullName evidence="1">Uncharacterized protein</fullName>
    </submittedName>
</protein>